<reference evidence="2 3" key="1">
    <citation type="submission" date="2020-08" db="EMBL/GenBank/DDBJ databases">
        <title>Genomic Encyclopedia of Type Strains, Phase IV (KMG-IV): sequencing the most valuable type-strain genomes for metagenomic binning, comparative biology and taxonomic classification.</title>
        <authorList>
            <person name="Goeker M."/>
        </authorList>
    </citation>
    <scope>NUCLEOTIDE SEQUENCE [LARGE SCALE GENOMIC DNA]</scope>
    <source>
        <strain evidence="2 3">DSM 4491</strain>
    </source>
</reference>
<dbReference type="RefSeq" id="WP_166116554.1">
    <property type="nucleotide sequence ID" value="NZ_BAABDB010000030.1"/>
</dbReference>
<feature type="domain" description="DNA circulation N-terminal" evidence="1">
    <location>
        <begin position="7"/>
        <end position="90"/>
    </location>
</feature>
<dbReference type="Pfam" id="PF07157">
    <property type="entry name" value="DNA_circ_N"/>
    <property type="match status" value="1"/>
</dbReference>
<accession>A0A841QJI8</accession>
<dbReference type="EMBL" id="JACHIE010000019">
    <property type="protein sequence ID" value="MBB6458384.1"/>
    <property type="molecule type" value="Genomic_DNA"/>
</dbReference>
<evidence type="ECO:0000313" key="2">
    <source>
        <dbReference type="EMBL" id="MBB6458384.1"/>
    </source>
</evidence>
<comment type="caution">
    <text evidence="2">The sequence shown here is derived from an EMBL/GenBank/DDBJ whole genome shotgun (WGS) entry which is preliminary data.</text>
</comment>
<dbReference type="AlphaFoldDB" id="A0A841QJI8"/>
<dbReference type="Proteomes" id="UP000578000">
    <property type="component" value="Unassembled WGS sequence"/>
</dbReference>
<organism evidence="2 3">
    <name type="scientific">Acetobacter lovaniensis</name>
    <dbReference type="NCBI Taxonomy" id="104100"/>
    <lineage>
        <taxon>Bacteria</taxon>
        <taxon>Pseudomonadati</taxon>
        <taxon>Pseudomonadota</taxon>
        <taxon>Alphaproteobacteria</taxon>
        <taxon>Acetobacterales</taxon>
        <taxon>Acetobacteraceae</taxon>
        <taxon>Acetobacter</taxon>
    </lineage>
</organism>
<gene>
    <name evidence="2" type="ORF">HNR55_002991</name>
</gene>
<proteinExistence type="predicted"/>
<name>A0A841QJI8_9PROT</name>
<evidence type="ECO:0000259" key="1">
    <source>
        <dbReference type="Pfam" id="PF07157"/>
    </source>
</evidence>
<dbReference type="InterPro" id="IPR009826">
    <property type="entry name" value="DNA_circ_N"/>
</dbReference>
<protein>
    <recommendedName>
        <fullName evidence="1">DNA circulation N-terminal domain-containing protein</fullName>
    </recommendedName>
</protein>
<evidence type="ECO:0000313" key="3">
    <source>
        <dbReference type="Proteomes" id="UP000578000"/>
    </source>
</evidence>
<keyword evidence="3" id="KW-1185">Reference proteome</keyword>
<sequence>MTVSPVGSFRGVPFYIRDFSDSGMNRSIIVHEFPNQTNPYLEDLGANTLRFRFSAFISNDSNLYMSRDLLEAALRVKGIGELLHPSRGMYRAACIFSEFSEKMNEKGIIQVEMEFVAATVLPQVPITPLGLLDTAGDLLSEAMGGLDDLDFGLGDTANSLLNGAVGMATTAVTTTAISGIDSVMSHSTLGRYAQNPFSTTSTVTSKVTGSTDAQKFSSAQSLTITTTNTAKQSLSTSLAAANAELGA</sequence>